<feature type="transmembrane region" description="Helical" evidence="9">
    <location>
        <begin position="361"/>
        <end position="390"/>
    </location>
</feature>
<keyword evidence="13" id="KW-1185">Reference proteome</keyword>
<feature type="transmembrane region" description="Helical" evidence="9">
    <location>
        <begin position="329"/>
        <end position="349"/>
    </location>
</feature>
<feature type="transmembrane region" description="Helical" evidence="9">
    <location>
        <begin position="591"/>
        <end position="609"/>
    </location>
</feature>
<evidence type="ECO:0000256" key="4">
    <source>
        <dbReference type="ARBA" id="ARBA00022475"/>
    </source>
</evidence>
<comment type="similarity">
    <text evidence="2 9">Belongs to the anion exchanger (TC 2.A.31) family.</text>
</comment>
<dbReference type="OrthoDB" id="1735926at2759"/>
<dbReference type="EMBL" id="VXAV01003430">
    <property type="protein sequence ID" value="NXL86453.1"/>
    <property type="molecule type" value="Genomic_DNA"/>
</dbReference>
<dbReference type="NCBIfam" id="TIGR00834">
    <property type="entry name" value="ae"/>
    <property type="match status" value="1"/>
</dbReference>
<dbReference type="PRINTS" id="PR01231">
    <property type="entry name" value="HCO3TRNSPORT"/>
</dbReference>
<name>A0A7L0W4T9_ALELA</name>
<keyword evidence="3 9" id="KW-0813">Transport</keyword>
<comment type="caution">
    <text evidence="12">The sequence shown here is derived from an EMBL/GenBank/DDBJ whole genome shotgun (WGS) entry which is preliminary data.</text>
</comment>
<evidence type="ECO:0000256" key="5">
    <source>
        <dbReference type="ARBA" id="ARBA00022692"/>
    </source>
</evidence>
<keyword evidence="4" id="KW-1003">Cell membrane</keyword>
<feature type="non-terminal residue" evidence="12">
    <location>
        <position position="841"/>
    </location>
</feature>
<organism evidence="12 13">
    <name type="scientific">Alectura lathami</name>
    <name type="common">Australian brush turkey</name>
    <dbReference type="NCBI Taxonomy" id="81907"/>
    <lineage>
        <taxon>Eukaryota</taxon>
        <taxon>Metazoa</taxon>
        <taxon>Chordata</taxon>
        <taxon>Craniata</taxon>
        <taxon>Vertebrata</taxon>
        <taxon>Euteleostomi</taxon>
        <taxon>Archelosauria</taxon>
        <taxon>Archosauria</taxon>
        <taxon>Dinosauria</taxon>
        <taxon>Saurischia</taxon>
        <taxon>Theropoda</taxon>
        <taxon>Coelurosauria</taxon>
        <taxon>Aves</taxon>
        <taxon>Neognathae</taxon>
        <taxon>Galloanserae</taxon>
        <taxon>Galliformes</taxon>
        <taxon>Megapodiidae</taxon>
        <taxon>Alectura</taxon>
    </lineage>
</organism>
<keyword evidence="7 9" id="KW-0406">Ion transport</keyword>
<dbReference type="InterPro" id="IPR003020">
    <property type="entry name" value="HCO3_transpt_euk"/>
</dbReference>
<evidence type="ECO:0000256" key="8">
    <source>
        <dbReference type="ARBA" id="ARBA00023136"/>
    </source>
</evidence>
<dbReference type="GO" id="GO:0008509">
    <property type="term" value="F:monoatomic anion transmembrane transporter activity"/>
    <property type="evidence" value="ECO:0007669"/>
    <property type="project" value="InterPro"/>
</dbReference>
<feature type="domain" description="Band 3 cytoplasmic" evidence="11">
    <location>
        <begin position="117"/>
        <end position="243"/>
    </location>
</feature>
<feature type="non-terminal residue" evidence="12">
    <location>
        <position position="1"/>
    </location>
</feature>
<dbReference type="FunFam" id="1.10.287.570:FF:000001">
    <property type="entry name" value="Anion exchange protein"/>
    <property type="match status" value="1"/>
</dbReference>
<evidence type="ECO:0000256" key="7">
    <source>
        <dbReference type="ARBA" id="ARBA00023065"/>
    </source>
</evidence>
<evidence type="ECO:0000259" key="10">
    <source>
        <dbReference type="Pfam" id="PF00955"/>
    </source>
</evidence>
<dbReference type="GO" id="GO:0016323">
    <property type="term" value="C:basolateral plasma membrane"/>
    <property type="evidence" value="ECO:0007669"/>
    <property type="project" value="UniProtKB-SubCell"/>
</dbReference>
<dbReference type="Gene3D" id="3.40.930.10">
    <property type="entry name" value="Mannitol-specific EII, Chain A"/>
    <property type="match status" value="1"/>
</dbReference>
<dbReference type="PANTHER" id="PTHR11453">
    <property type="entry name" value="ANION EXCHANGE PROTEIN"/>
    <property type="match status" value="1"/>
</dbReference>
<feature type="transmembrane region" description="Helical" evidence="9">
    <location>
        <begin position="679"/>
        <end position="703"/>
    </location>
</feature>
<evidence type="ECO:0000256" key="1">
    <source>
        <dbReference type="ARBA" id="ARBA00004554"/>
    </source>
</evidence>
<dbReference type="Proteomes" id="UP000562322">
    <property type="component" value="Unassembled WGS sequence"/>
</dbReference>
<dbReference type="InterPro" id="IPR011531">
    <property type="entry name" value="HCO3_transpt-like_TM_dom"/>
</dbReference>
<feature type="domain" description="Band 3 cytoplasmic" evidence="11">
    <location>
        <begin position="1"/>
        <end position="90"/>
    </location>
</feature>
<feature type="transmembrane region" description="Helical" evidence="9">
    <location>
        <begin position="813"/>
        <end position="837"/>
    </location>
</feature>
<dbReference type="Gene3D" id="1.10.287.570">
    <property type="entry name" value="Helical hairpin bin"/>
    <property type="match status" value="1"/>
</dbReference>
<sequence>RWIKFEEKVEDGGERWSTPHVSALTLHSLFELRMCLQKGTVLLDLDAHSFKEIIDKVLSGQPEEQASRPELRDHLAALLLRQPQHQPTKAPLRALAELGLGRCRGKAKACPEPRAQLSETPLKEQLRNRFKKKLPPGAEVANIMVGEVDLLQEPFPVFVRLREVVALGSLTEVALPSRFLFILLGPQAKAKAYHEIGRAMATLLTDELFQRVARQAEHREDLIAGTDEFLDELTVLPPGKWDPSARIPPPSCLPSPNKRISTHLREWKSHCNGNAAAAEDRPSLAHPHSSEELERTGRLFGGLLRDIRRKAPWYSSDFSDALHIQCLSAVLYIYLATVTNAITFGGMLGDATANMQGVLESFLGTAFAGSIFCLFSGQPLTILSSTGPVLVFERVLFSFSKDYSLDYLEFRLWIGLWVAFFGIVLVATEASHLVQYFTRFTEEGFCALISLIFIYDSLKKMLSLAEAFPINWQYQTNDVTLYSCTCNLSSPGAAHRSLQTPVAAPLSHSPHLLPAHIPISPQPPAALAGLSRAQCLDQGGHLLGTSCQYVPDVALLSFLLFGGTFLCCTALKRFKRSRYFPTGLRKLVSDFSIILAIFIFCALDAALGLETPKLLVPSELKPTNPARGWIVLPFGANPWWVCLASAVPAILVTILIFMDQQITAVILNRREYKLQKGAGFHLDLLCVSLLMIFTSVTGLPWYVSATVISLAHMESLRKESTTSAPGEQPEFLGIREQRLTGLVVFILTGVSIFMAPILKHIPMPVLYGVFLHMGVAALNSIQFTDRVQLFLMPAKHQPDHPYLRHVPLRRVHLFTFIQLLCLAVLWILKSTVAAIIFPVMV</sequence>
<evidence type="ECO:0000256" key="9">
    <source>
        <dbReference type="RuleBase" id="RU362035"/>
    </source>
</evidence>
<evidence type="ECO:0000256" key="3">
    <source>
        <dbReference type="ARBA" id="ARBA00022448"/>
    </source>
</evidence>
<feature type="domain" description="Bicarbonate transporter-like transmembrane" evidence="10">
    <location>
        <begin position="298"/>
        <end position="841"/>
    </location>
</feature>
<dbReference type="AlphaFoldDB" id="A0A7L0W4T9"/>
<dbReference type="GO" id="GO:0005452">
    <property type="term" value="F:solute:inorganic anion antiporter activity"/>
    <property type="evidence" value="ECO:0007669"/>
    <property type="project" value="InterPro"/>
</dbReference>
<evidence type="ECO:0000313" key="13">
    <source>
        <dbReference type="Proteomes" id="UP000562322"/>
    </source>
</evidence>
<reference evidence="12 13" key="1">
    <citation type="submission" date="2019-09" db="EMBL/GenBank/DDBJ databases">
        <title>Bird 10,000 Genomes (B10K) Project - Family phase.</title>
        <authorList>
            <person name="Zhang G."/>
        </authorList>
    </citation>
    <scope>NUCLEOTIDE SEQUENCE [LARGE SCALE GENOMIC DNA]</scope>
    <source>
        <strain evidence="12">B10K-DU-001-39</strain>
        <tissue evidence="12">Muscle</tissue>
    </source>
</reference>
<feature type="transmembrane region" description="Helical" evidence="9">
    <location>
        <begin position="739"/>
        <end position="758"/>
    </location>
</feature>
<dbReference type="GO" id="GO:0008510">
    <property type="term" value="F:sodium:bicarbonate symporter activity"/>
    <property type="evidence" value="ECO:0007669"/>
    <property type="project" value="TreeGrafter"/>
</dbReference>
<dbReference type="PRINTS" id="PR01232">
    <property type="entry name" value="NAHCO3TRSPRT"/>
</dbReference>
<dbReference type="GO" id="GO:0051453">
    <property type="term" value="P:regulation of intracellular pH"/>
    <property type="evidence" value="ECO:0007669"/>
    <property type="project" value="TreeGrafter"/>
</dbReference>
<feature type="transmembrane region" description="Helical" evidence="9">
    <location>
        <begin position="765"/>
        <end position="783"/>
    </location>
</feature>
<evidence type="ECO:0000259" key="11">
    <source>
        <dbReference type="Pfam" id="PF07565"/>
    </source>
</evidence>
<gene>
    <name evidence="12" type="primary">Slc4a4_0</name>
    <name evidence="12" type="ORF">ALELAT_R10526</name>
</gene>
<accession>A0A7L0W4T9</accession>
<keyword evidence="6 9" id="KW-1133">Transmembrane helix</keyword>
<feature type="transmembrane region" description="Helical" evidence="9">
    <location>
        <begin position="440"/>
        <end position="458"/>
    </location>
</feature>
<keyword evidence="5 9" id="KW-0812">Transmembrane</keyword>
<dbReference type="Pfam" id="PF07565">
    <property type="entry name" value="Band_3_cyto"/>
    <property type="match status" value="2"/>
</dbReference>
<keyword evidence="8 9" id="KW-0472">Membrane</keyword>
<proteinExistence type="inferred from homology"/>
<feature type="transmembrane region" description="Helical" evidence="9">
    <location>
        <begin position="638"/>
        <end position="658"/>
    </location>
</feature>
<dbReference type="InterPro" id="IPR003024">
    <property type="entry name" value="Na/HCO3_transpt"/>
</dbReference>
<comment type="subcellular location">
    <subcellularLocation>
        <location evidence="1">Basolateral cell membrane</location>
        <topology evidence="1">Multi-pass membrane protein</topology>
    </subcellularLocation>
    <subcellularLocation>
        <location evidence="9">Membrane</location>
        <topology evidence="9">Multi-pass membrane protein</topology>
    </subcellularLocation>
</comment>
<feature type="transmembrane region" description="Helical" evidence="9">
    <location>
        <begin position="410"/>
        <end position="428"/>
    </location>
</feature>
<dbReference type="InterPro" id="IPR013769">
    <property type="entry name" value="Band3_cytoplasmic_dom"/>
</dbReference>
<feature type="transmembrane region" description="Helical" evidence="9">
    <location>
        <begin position="553"/>
        <end position="571"/>
    </location>
</feature>
<protein>
    <recommendedName>
        <fullName evidence="9">Anion exchange protein</fullName>
    </recommendedName>
</protein>
<dbReference type="PANTHER" id="PTHR11453:SF52">
    <property type="entry name" value="ANION EXCHANGE PROTEIN 4"/>
    <property type="match status" value="1"/>
</dbReference>
<evidence type="ECO:0000313" key="12">
    <source>
        <dbReference type="EMBL" id="NXL86453.1"/>
    </source>
</evidence>
<dbReference type="Pfam" id="PF00955">
    <property type="entry name" value="HCO3_cotransp"/>
    <property type="match status" value="1"/>
</dbReference>
<dbReference type="SUPFAM" id="SSF55804">
    <property type="entry name" value="Phoshotransferase/anion transport protein"/>
    <property type="match status" value="1"/>
</dbReference>
<dbReference type="InterPro" id="IPR016152">
    <property type="entry name" value="PTrfase/Anion_transptr"/>
</dbReference>
<evidence type="ECO:0000256" key="2">
    <source>
        <dbReference type="ARBA" id="ARBA00010993"/>
    </source>
</evidence>
<evidence type="ECO:0000256" key="6">
    <source>
        <dbReference type="ARBA" id="ARBA00022989"/>
    </source>
</evidence>